<dbReference type="SMART" id="SM00289">
    <property type="entry name" value="WR1"/>
    <property type="match status" value="2"/>
</dbReference>
<dbReference type="InterPro" id="IPR006150">
    <property type="entry name" value="Cys_repeat_1"/>
</dbReference>
<dbReference type="SMART" id="SM00217">
    <property type="entry name" value="WAP"/>
    <property type="match status" value="1"/>
</dbReference>
<gene>
    <name evidence="5" type="primary">LOC106012019</name>
</gene>
<evidence type="ECO:0000259" key="3">
    <source>
        <dbReference type="SMART" id="SM00217"/>
    </source>
</evidence>
<keyword evidence="4" id="KW-1185">Reference proteome</keyword>
<evidence type="ECO:0000313" key="5">
    <source>
        <dbReference type="RefSeq" id="XP_012939061.1"/>
    </source>
</evidence>
<accession>A0ABM1A1R4</accession>
<sequence length="251" mass="26928">MLWYTAIVLLFLAVPTHGLTVFTSDDDVTECSVEAPCEDAEEMCRKVQECIVASCPVTSYCLECVPQGVDSRCINAQYQYAVLVGSALDPVGLRDRPCDQENNRCPDGATCVFDVADSDVGVCCYGSLDASSPGNTPSDDSDDDFCSIPEDSHCGSCDAGHICKRVLENDDDDDGDDDDDDDDSDSEEADYECREIVNDGYCPSPLFVGTPIDCPPGGSDISCRGDHDCSETDKCCLNICGGRQCTTSSDE</sequence>
<dbReference type="SUPFAM" id="SSF57256">
    <property type="entry name" value="Elafin-like"/>
    <property type="match status" value="1"/>
</dbReference>
<protein>
    <submittedName>
        <fullName evidence="5">Uncharacterized protein LOC106012019</fullName>
    </submittedName>
</protein>
<organism evidence="4 5">
    <name type="scientific">Aplysia californica</name>
    <name type="common">California sea hare</name>
    <dbReference type="NCBI Taxonomy" id="6500"/>
    <lineage>
        <taxon>Eukaryota</taxon>
        <taxon>Metazoa</taxon>
        <taxon>Spiralia</taxon>
        <taxon>Lophotrochozoa</taxon>
        <taxon>Mollusca</taxon>
        <taxon>Gastropoda</taxon>
        <taxon>Heterobranchia</taxon>
        <taxon>Euthyneura</taxon>
        <taxon>Tectipleura</taxon>
        <taxon>Aplysiida</taxon>
        <taxon>Aplysioidea</taxon>
        <taxon>Aplysiidae</taxon>
        <taxon>Aplysia</taxon>
    </lineage>
</organism>
<evidence type="ECO:0000313" key="4">
    <source>
        <dbReference type="Proteomes" id="UP000694888"/>
    </source>
</evidence>
<feature type="compositionally biased region" description="Acidic residues" evidence="1">
    <location>
        <begin position="169"/>
        <end position="190"/>
    </location>
</feature>
<feature type="chain" id="PRO_5045707014" evidence="2">
    <location>
        <begin position="19"/>
        <end position="251"/>
    </location>
</feature>
<name>A0ABM1A1R4_APLCA</name>
<keyword evidence="2" id="KW-0732">Signal</keyword>
<dbReference type="GeneID" id="106012019"/>
<feature type="signal peptide" evidence="2">
    <location>
        <begin position="1"/>
        <end position="18"/>
    </location>
</feature>
<dbReference type="Proteomes" id="UP000694888">
    <property type="component" value="Unplaced"/>
</dbReference>
<dbReference type="InterPro" id="IPR036645">
    <property type="entry name" value="Elafin-like_sf"/>
</dbReference>
<evidence type="ECO:0000256" key="1">
    <source>
        <dbReference type="SAM" id="MobiDB-lite"/>
    </source>
</evidence>
<evidence type="ECO:0000256" key="2">
    <source>
        <dbReference type="SAM" id="SignalP"/>
    </source>
</evidence>
<proteinExistence type="predicted"/>
<dbReference type="InterPro" id="IPR008197">
    <property type="entry name" value="WAP_dom"/>
</dbReference>
<feature type="domain" description="WAP" evidence="3">
    <location>
        <begin position="198"/>
        <end position="249"/>
    </location>
</feature>
<dbReference type="Pfam" id="PF00095">
    <property type="entry name" value="WAP"/>
    <property type="match status" value="1"/>
</dbReference>
<reference evidence="5" key="1">
    <citation type="submission" date="2025-08" db="UniProtKB">
        <authorList>
            <consortium name="RefSeq"/>
        </authorList>
    </citation>
    <scope>IDENTIFICATION</scope>
</reference>
<feature type="region of interest" description="Disordered" evidence="1">
    <location>
        <begin position="168"/>
        <end position="190"/>
    </location>
</feature>
<dbReference type="RefSeq" id="XP_012939061.1">
    <property type="nucleotide sequence ID" value="XM_013083607.1"/>
</dbReference>
<dbReference type="Gene3D" id="4.10.75.10">
    <property type="entry name" value="Elafin-like"/>
    <property type="match status" value="1"/>
</dbReference>